<reference evidence="2 3" key="1">
    <citation type="journal article" date="2007" name="Genome Biol.">
        <title>Interrupted coding sequences in Mycobacterium smegmatis: authentic mutations or sequencing errors?</title>
        <authorList>
            <person name="Deshayes C."/>
            <person name="Perrodou E."/>
            <person name="Gallien S."/>
            <person name="Euphrasie D."/>
            <person name="Schaeffer C."/>
            <person name="Van-Dorsselaer A."/>
            <person name="Poch O."/>
            <person name="Lecompte O."/>
            <person name="Reyrat J.M."/>
        </authorList>
    </citation>
    <scope>NUCLEOTIDE SEQUENCE [LARGE SCALE GENOMIC DNA]</scope>
    <source>
        <strain evidence="3">ATCC 700084 / mc(2)155</strain>
    </source>
</reference>
<dbReference type="EMBL" id="CP001663">
    <property type="protein sequence ID" value="AFP41062.1"/>
    <property type="molecule type" value="Genomic_DNA"/>
</dbReference>
<dbReference type="PATRIC" id="fig|246196.56.peg.4712"/>
<name>I7G5X0_MYCS2</name>
<accession>I7G5X0</accession>
<dbReference type="InterPro" id="IPR023213">
    <property type="entry name" value="CAT-like_dom_sf"/>
</dbReference>
<evidence type="ECO:0000313" key="3">
    <source>
        <dbReference type="Proteomes" id="UP000006158"/>
    </source>
</evidence>
<dbReference type="SUPFAM" id="SSF52777">
    <property type="entry name" value="CoA-dependent acyltransferases"/>
    <property type="match status" value="1"/>
</dbReference>
<evidence type="ECO:0000313" key="2">
    <source>
        <dbReference type="EMBL" id="AFP41062.1"/>
    </source>
</evidence>
<dbReference type="AlphaFoldDB" id="I7G5X0"/>
<gene>
    <name evidence="2" type="ordered locus">MSMEI_4612</name>
</gene>
<reference evidence="2 3" key="2">
    <citation type="journal article" date="2009" name="Genome Res.">
        <title>Ortho-proteogenomics: multiple proteomes investigation through orthology and a new MS-based protocol.</title>
        <authorList>
            <person name="Gallien S."/>
            <person name="Perrodou E."/>
            <person name="Carapito C."/>
            <person name="Deshayes C."/>
            <person name="Reyrat J.M."/>
            <person name="Van Dorsselaer A."/>
            <person name="Poch O."/>
            <person name="Schaeffer C."/>
            <person name="Lecompte O."/>
        </authorList>
    </citation>
    <scope>NUCLEOTIDE SEQUENCE [LARGE SCALE GENOMIC DNA]</scope>
    <source>
        <strain evidence="3">ATCC 700084 / mc(2)155</strain>
    </source>
</reference>
<evidence type="ECO:0000256" key="1">
    <source>
        <dbReference type="SAM" id="MobiDB-lite"/>
    </source>
</evidence>
<evidence type="ECO:0008006" key="4">
    <source>
        <dbReference type="Google" id="ProtNLM"/>
    </source>
</evidence>
<sequence>MRRGGRGSPRRRAHPACQRARSQISVRFGDSSMTPSTTPATVATDDRLSHTDQLLFLGQRATGQELVAQCVWVYERPVEIDKLRDFHRNFGHGLAGRLIERSPLPFGRHRWVAAPGPAAPLDFAEQPRPREELGDWADARAQLPIDPEVGPGWHMGVLSMTDGSTAVSLVISHCLIDGLGTLQTIADAVKGETVDFGYAAPGSRGRLQAVLADLRQTARDLPQTAATLVRAGRLAIRRRHEVALSAKPRRDFGPDGRSDVVAPAIACYVPLEEWDLRAAALGGNSHSLVAAFAAKLGELMGRRRSDDGTVLLHVPISDRAPGDTRGNAAYIVNAHLDPTDVTKDLSGARSAIRQALEAYRQEPDETLQLLPLTPFIPQRAVARGSQVVLNLTDLPVSCSNLGDIDPLVSRIDGAAAEYLILRGVDRRVSREFLENRNGLLTVLAGRVDDKMSISVIGYRPGGPNDKPQLRELVAKALAEFDLVGTIA</sequence>
<dbReference type="Gene3D" id="3.30.559.10">
    <property type="entry name" value="Chloramphenicol acetyltransferase-like domain"/>
    <property type="match status" value="1"/>
</dbReference>
<feature type="region of interest" description="Disordered" evidence="1">
    <location>
        <begin position="1"/>
        <end position="21"/>
    </location>
</feature>
<dbReference type="KEGG" id="msg:MSMEI_4612"/>
<proteinExistence type="predicted"/>
<dbReference type="Proteomes" id="UP000006158">
    <property type="component" value="Chromosome"/>
</dbReference>
<feature type="compositionally biased region" description="Basic residues" evidence="1">
    <location>
        <begin position="1"/>
        <end position="14"/>
    </location>
</feature>
<protein>
    <recommendedName>
        <fullName evidence="4">Fatty acyl-AMP ligase FadD28 and polyketide synthase</fullName>
    </recommendedName>
</protein>
<organism evidence="2 3">
    <name type="scientific">Mycolicibacterium smegmatis (strain ATCC 700084 / mc(2)155)</name>
    <name type="common">Mycobacterium smegmatis</name>
    <dbReference type="NCBI Taxonomy" id="246196"/>
    <lineage>
        <taxon>Bacteria</taxon>
        <taxon>Bacillati</taxon>
        <taxon>Actinomycetota</taxon>
        <taxon>Actinomycetes</taxon>
        <taxon>Mycobacteriales</taxon>
        <taxon>Mycobacteriaceae</taxon>
        <taxon>Mycolicibacterium</taxon>
    </lineage>
</organism>